<reference evidence="2" key="1">
    <citation type="submission" date="2020-10" db="EMBL/GenBank/DDBJ databases">
        <authorList>
            <person name="Gilroy R."/>
        </authorList>
    </citation>
    <scope>NUCLEOTIDE SEQUENCE</scope>
    <source>
        <strain evidence="2">F6-4510</strain>
    </source>
</reference>
<reference evidence="2" key="2">
    <citation type="journal article" date="2021" name="PeerJ">
        <title>Extensive microbial diversity within the chicken gut microbiome revealed by metagenomics and culture.</title>
        <authorList>
            <person name="Gilroy R."/>
            <person name="Ravi A."/>
            <person name="Getino M."/>
            <person name="Pursley I."/>
            <person name="Horton D.L."/>
            <person name="Alikhan N.F."/>
            <person name="Baker D."/>
            <person name="Gharbi K."/>
            <person name="Hall N."/>
            <person name="Watson M."/>
            <person name="Adriaenssens E.M."/>
            <person name="Foster-Nyarko E."/>
            <person name="Jarju S."/>
            <person name="Secka A."/>
            <person name="Antonio M."/>
            <person name="Oren A."/>
            <person name="Chaudhuri R.R."/>
            <person name="La Ragione R."/>
            <person name="Hildebrand F."/>
            <person name="Pallen M.J."/>
        </authorList>
    </citation>
    <scope>NUCLEOTIDE SEQUENCE</scope>
    <source>
        <strain evidence="2">F6-4510</strain>
    </source>
</reference>
<keyword evidence="1" id="KW-1133">Transmembrane helix</keyword>
<feature type="transmembrane region" description="Helical" evidence="1">
    <location>
        <begin position="38"/>
        <end position="65"/>
    </location>
</feature>
<evidence type="ECO:0000256" key="1">
    <source>
        <dbReference type="SAM" id="Phobius"/>
    </source>
</evidence>
<keyword evidence="1" id="KW-0472">Membrane</keyword>
<comment type="caution">
    <text evidence="2">The sequence shown here is derived from an EMBL/GenBank/DDBJ whole genome shotgun (WGS) entry which is preliminary data.</text>
</comment>
<feature type="transmembrane region" description="Helical" evidence="1">
    <location>
        <begin position="77"/>
        <end position="97"/>
    </location>
</feature>
<keyword evidence="1" id="KW-0812">Transmembrane</keyword>
<name>A0A9D9H123_9FIRM</name>
<evidence type="ECO:0000313" key="2">
    <source>
        <dbReference type="EMBL" id="MBO8434795.1"/>
    </source>
</evidence>
<dbReference type="AlphaFoldDB" id="A0A9D9H123"/>
<dbReference type="Proteomes" id="UP000823611">
    <property type="component" value="Unassembled WGS sequence"/>
</dbReference>
<feature type="transmembrane region" description="Helical" evidence="1">
    <location>
        <begin position="156"/>
        <end position="177"/>
    </location>
</feature>
<dbReference type="EMBL" id="JADIMX010000106">
    <property type="protein sequence ID" value="MBO8434795.1"/>
    <property type="molecule type" value="Genomic_DNA"/>
</dbReference>
<sequence length="184" mass="20074">MNLITKQITQMALILSICILSQFLKNLSVYVTGPIINICIILSVLVVGLGGAIILSIITPITAFFIAPSPIISGIPLIMPCIMIGNIILAISVWLFQNKVLVAKENVRLIIGIFLGALFKAIFMGVTIVLILFPLFSGNIGVPEQNLPILFKTVKVTFSITQFITAITGGIISYIIWMRVKKFI</sequence>
<protein>
    <submittedName>
        <fullName evidence="2">ECF transporter S component</fullName>
    </submittedName>
</protein>
<organism evidence="2 3">
    <name type="scientific">Candidatus Fimicola merdigallinarum</name>
    <dbReference type="NCBI Taxonomy" id="2840819"/>
    <lineage>
        <taxon>Bacteria</taxon>
        <taxon>Bacillati</taxon>
        <taxon>Bacillota</taxon>
        <taxon>Clostridia</taxon>
        <taxon>Lachnospirales</taxon>
        <taxon>Lachnospiraceae</taxon>
        <taxon>Lachnospiraceae incertae sedis</taxon>
        <taxon>Candidatus Fimicola</taxon>
    </lineage>
</organism>
<evidence type="ECO:0000313" key="3">
    <source>
        <dbReference type="Proteomes" id="UP000823611"/>
    </source>
</evidence>
<proteinExistence type="predicted"/>
<feature type="transmembrane region" description="Helical" evidence="1">
    <location>
        <begin position="109"/>
        <end position="136"/>
    </location>
</feature>
<gene>
    <name evidence="2" type="ORF">IAC55_05705</name>
</gene>
<accession>A0A9D9H123</accession>